<dbReference type="EMBL" id="JAODUO010000427">
    <property type="protein sequence ID" value="KAK2180771.1"/>
    <property type="molecule type" value="Genomic_DNA"/>
</dbReference>
<dbReference type="PANTHER" id="PTHR24024">
    <property type="entry name" value="PULMONARY SURFACTANT-ASSOCIATED PROTEIN A"/>
    <property type="match status" value="1"/>
</dbReference>
<feature type="signal peptide" evidence="1">
    <location>
        <begin position="1"/>
        <end position="20"/>
    </location>
</feature>
<reference evidence="2" key="1">
    <citation type="journal article" date="2023" name="Mol. Biol. Evol.">
        <title>Third-Generation Sequencing Reveals the Adaptive Role of the Epigenome in Three Deep-Sea Polychaetes.</title>
        <authorList>
            <person name="Perez M."/>
            <person name="Aroh O."/>
            <person name="Sun Y."/>
            <person name="Lan Y."/>
            <person name="Juniper S.K."/>
            <person name="Young C.R."/>
            <person name="Angers B."/>
            <person name="Qian P.Y."/>
        </authorList>
    </citation>
    <scope>NUCLEOTIDE SEQUENCE</scope>
    <source>
        <strain evidence="2">R07B-5</strain>
    </source>
</reference>
<evidence type="ECO:0000313" key="2">
    <source>
        <dbReference type="EMBL" id="KAK2180771.1"/>
    </source>
</evidence>
<organism evidence="2 3">
    <name type="scientific">Ridgeia piscesae</name>
    <name type="common">Tubeworm</name>
    <dbReference type="NCBI Taxonomy" id="27915"/>
    <lineage>
        <taxon>Eukaryota</taxon>
        <taxon>Metazoa</taxon>
        <taxon>Spiralia</taxon>
        <taxon>Lophotrochozoa</taxon>
        <taxon>Annelida</taxon>
        <taxon>Polychaeta</taxon>
        <taxon>Sedentaria</taxon>
        <taxon>Canalipalpata</taxon>
        <taxon>Sabellida</taxon>
        <taxon>Siboglinidae</taxon>
        <taxon>Ridgeia</taxon>
    </lineage>
</organism>
<dbReference type="AlphaFoldDB" id="A0AAD9L0G6"/>
<dbReference type="Proteomes" id="UP001209878">
    <property type="component" value="Unassembled WGS sequence"/>
</dbReference>
<feature type="chain" id="PRO_5042114543" evidence="1">
    <location>
        <begin position="21"/>
        <end position="193"/>
    </location>
</feature>
<dbReference type="GO" id="GO:0005615">
    <property type="term" value="C:extracellular space"/>
    <property type="evidence" value="ECO:0007669"/>
    <property type="project" value="TreeGrafter"/>
</dbReference>
<keyword evidence="3" id="KW-1185">Reference proteome</keyword>
<name>A0AAD9L0G6_RIDPI</name>
<evidence type="ECO:0000256" key="1">
    <source>
        <dbReference type="SAM" id="SignalP"/>
    </source>
</evidence>
<protein>
    <submittedName>
        <fullName evidence="2">Uncharacterized protein</fullName>
    </submittedName>
</protein>
<sequence>MASCVLHLLSFVYVVIMTHAQSTRSEYPGCVCTVNVPPSDCGQRSRPSVDVQLLKSSVIALQEQVVTLASDNRKLADDVGDLRRELSKSNTGTINQASSTGGAVYIRWGRKTCPGNGTDLLYWGVAAGSHYTHSGGGSNYLCLPRNPEWGKTTAGFQYGESLYGAEYETSSTNDPFPKVNGRSLVQNNVPCAL</sequence>
<dbReference type="InterPro" id="IPR051077">
    <property type="entry name" value="Ca-dependent_lectin"/>
</dbReference>
<keyword evidence="1" id="KW-0732">Signal</keyword>
<dbReference type="PANTHER" id="PTHR24024:SF18">
    <property type="entry name" value="SHORT-CHAIN COLLAGEN C4-LIKE"/>
    <property type="match status" value="1"/>
</dbReference>
<gene>
    <name evidence="2" type="ORF">NP493_428g02018</name>
</gene>
<evidence type="ECO:0000313" key="3">
    <source>
        <dbReference type="Proteomes" id="UP001209878"/>
    </source>
</evidence>
<accession>A0AAD9L0G6</accession>
<comment type="caution">
    <text evidence="2">The sequence shown here is derived from an EMBL/GenBank/DDBJ whole genome shotgun (WGS) entry which is preliminary data.</text>
</comment>
<proteinExistence type="predicted"/>